<dbReference type="AlphaFoldDB" id="W8BHP6"/>
<evidence type="ECO:0000256" key="4">
    <source>
        <dbReference type="ARBA" id="ARBA00022588"/>
    </source>
</evidence>
<evidence type="ECO:0000256" key="3">
    <source>
        <dbReference type="ARBA" id="ARBA00022525"/>
    </source>
</evidence>
<evidence type="ECO:0000259" key="10">
    <source>
        <dbReference type="SMART" id="SM00644"/>
    </source>
</evidence>
<evidence type="ECO:0000256" key="9">
    <source>
        <dbReference type="SAM" id="SignalP"/>
    </source>
</evidence>
<dbReference type="PANTHER" id="PTHR11022">
    <property type="entry name" value="PEPTIDOGLYCAN RECOGNITION PROTEIN"/>
    <property type="match status" value="1"/>
</dbReference>
<reference evidence="12" key="2">
    <citation type="journal article" date="2014" name="BMC Genomics">
        <title>A genomic perspective to assessing quality of mass-reared SIT flies used in Mediterranean fruit fly (Ceratitis capitata) eradication in California.</title>
        <authorList>
            <person name="Calla B."/>
            <person name="Hall B."/>
            <person name="Hou S."/>
            <person name="Geib S.M."/>
        </authorList>
    </citation>
    <scope>NUCLEOTIDE SEQUENCE</scope>
</reference>
<feature type="domain" description="N-acetylmuramoyl-L-alanine amidase" evidence="10">
    <location>
        <begin position="49"/>
        <end position="188"/>
    </location>
</feature>
<dbReference type="GeneID" id="101451968"/>
<feature type="domain" description="Peptidoglycan recognition protein family" evidence="11">
    <location>
        <begin position="38"/>
        <end position="181"/>
    </location>
</feature>
<accession>W8BHP6</accession>
<dbReference type="Pfam" id="PF01510">
    <property type="entry name" value="Amidase_2"/>
    <property type="match status" value="1"/>
</dbReference>
<evidence type="ECO:0000256" key="5">
    <source>
        <dbReference type="ARBA" id="ARBA00022729"/>
    </source>
</evidence>
<evidence type="ECO:0000313" key="12">
    <source>
        <dbReference type="EMBL" id="JAB89229.1"/>
    </source>
</evidence>
<evidence type="ECO:0000256" key="7">
    <source>
        <dbReference type="ARBA" id="ARBA00023157"/>
    </source>
</evidence>
<reference evidence="12" key="1">
    <citation type="submission" date="2013-07" db="EMBL/GenBank/DDBJ databases">
        <authorList>
            <person name="Geib S."/>
        </authorList>
    </citation>
    <scope>NUCLEOTIDE SEQUENCE</scope>
</reference>
<sequence length="209" mass="23676">MSTRNKVITTLWLLSTISALTRNIGIHAAPTECKYMESSIISRSAWGAHPPKDRFTFDGPAPFVIIHHSYKPDVALSPSCCRKSMLEIQNLHQKERGWSDIGYTFAICGDGNVYEGRGFNVVAAHAPLYNNRSIGLLLIGDFTDKLPPQSMMDMAKDFIRYSVECGYLRKDYILYGHRQVRNGTDCPGDAFYAEIKKWPHWQEDVKDIA</sequence>
<dbReference type="GO" id="GO:0042834">
    <property type="term" value="F:peptidoglycan binding"/>
    <property type="evidence" value="ECO:0007669"/>
    <property type="project" value="InterPro"/>
</dbReference>
<keyword evidence="6 8" id="KW-0391">Immunity</keyword>
<evidence type="ECO:0000256" key="6">
    <source>
        <dbReference type="ARBA" id="ARBA00022859"/>
    </source>
</evidence>
<protein>
    <recommendedName>
        <fullName evidence="8">Peptidoglycan-recognition protein</fullName>
    </recommendedName>
</protein>
<dbReference type="KEGG" id="ccat:101451968"/>
<dbReference type="PANTHER" id="PTHR11022:SF77">
    <property type="entry name" value="PEPTIDOGLYCAN-RECOGNITION PROTEIN LB"/>
    <property type="match status" value="1"/>
</dbReference>
<evidence type="ECO:0000259" key="11">
    <source>
        <dbReference type="SMART" id="SM00701"/>
    </source>
</evidence>
<evidence type="ECO:0000256" key="8">
    <source>
        <dbReference type="PIRNR" id="PIRNR037945"/>
    </source>
</evidence>
<feature type="signal peptide" evidence="9">
    <location>
        <begin position="1"/>
        <end position="19"/>
    </location>
</feature>
<dbReference type="GO" id="GO:0009253">
    <property type="term" value="P:peptidoglycan catabolic process"/>
    <property type="evidence" value="ECO:0007669"/>
    <property type="project" value="InterPro"/>
</dbReference>
<gene>
    <name evidence="12" type="primary">PGPLB</name>
</gene>
<feature type="chain" id="PRO_5004906207" description="Peptidoglycan-recognition protein" evidence="9">
    <location>
        <begin position="20"/>
        <end position="209"/>
    </location>
</feature>
<dbReference type="Gene3D" id="3.40.80.10">
    <property type="entry name" value="Peptidoglycan recognition protein-like"/>
    <property type="match status" value="1"/>
</dbReference>
<dbReference type="InterPro" id="IPR015510">
    <property type="entry name" value="PGRP"/>
</dbReference>
<name>W8BHP6_CERCA</name>
<dbReference type="PIRSF" id="PIRSF037945">
    <property type="entry name" value="PGRPs"/>
    <property type="match status" value="1"/>
</dbReference>
<dbReference type="GO" id="GO:0008270">
    <property type="term" value="F:zinc ion binding"/>
    <property type="evidence" value="ECO:0007669"/>
    <property type="project" value="InterPro"/>
</dbReference>
<dbReference type="FunFam" id="3.40.80.10:FF:000001">
    <property type="entry name" value="Peptidoglycan recognition protein 1"/>
    <property type="match status" value="1"/>
</dbReference>
<dbReference type="GO" id="GO:0045087">
    <property type="term" value="P:innate immune response"/>
    <property type="evidence" value="ECO:0007669"/>
    <property type="project" value="UniProtKB-KW"/>
</dbReference>
<dbReference type="InterPro" id="IPR006619">
    <property type="entry name" value="PGRP_domain_met/bac"/>
</dbReference>
<dbReference type="InterPro" id="IPR002502">
    <property type="entry name" value="Amidase_domain"/>
</dbReference>
<dbReference type="InterPro" id="IPR036505">
    <property type="entry name" value="Amidase/PGRP_sf"/>
</dbReference>
<keyword evidence="4 8" id="KW-0399">Innate immunity</keyword>
<keyword evidence="3" id="KW-0964">Secreted</keyword>
<organism evidence="12">
    <name type="scientific">Ceratitis capitata</name>
    <name type="common">Mediterranean fruit fly</name>
    <name type="synonym">Tephritis capitata</name>
    <dbReference type="NCBI Taxonomy" id="7213"/>
    <lineage>
        <taxon>Eukaryota</taxon>
        <taxon>Metazoa</taxon>
        <taxon>Ecdysozoa</taxon>
        <taxon>Arthropoda</taxon>
        <taxon>Hexapoda</taxon>
        <taxon>Insecta</taxon>
        <taxon>Pterygota</taxon>
        <taxon>Neoptera</taxon>
        <taxon>Endopterygota</taxon>
        <taxon>Diptera</taxon>
        <taxon>Brachycera</taxon>
        <taxon>Muscomorpha</taxon>
        <taxon>Tephritoidea</taxon>
        <taxon>Tephritidae</taxon>
        <taxon>Ceratitis</taxon>
        <taxon>Ceratitis</taxon>
    </lineage>
</organism>
<proteinExistence type="evidence at transcript level"/>
<dbReference type="CDD" id="cd06583">
    <property type="entry name" value="PGRP"/>
    <property type="match status" value="1"/>
</dbReference>
<dbReference type="SUPFAM" id="SSF55846">
    <property type="entry name" value="N-acetylmuramoyl-L-alanine amidase-like"/>
    <property type="match status" value="1"/>
</dbReference>
<dbReference type="InterPro" id="IPR017331">
    <property type="entry name" value="Peptidoglycan_recognition"/>
</dbReference>
<keyword evidence="7" id="KW-1015">Disulfide bond</keyword>
<dbReference type="GO" id="GO:0005576">
    <property type="term" value="C:extracellular region"/>
    <property type="evidence" value="ECO:0007669"/>
    <property type="project" value="UniProtKB-SubCell"/>
</dbReference>
<dbReference type="SMART" id="SM00644">
    <property type="entry name" value="Ami_2"/>
    <property type="match status" value="1"/>
</dbReference>
<evidence type="ECO:0000256" key="1">
    <source>
        <dbReference type="ARBA" id="ARBA00004613"/>
    </source>
</evidence>
<dbReference type="EMBL" id="GAMC01017326">
    <property type="protein sequence ID" value="JAB89229.1"/>
    <property type="molecule type" value="mRNA"/>
</dbReference>
<keyword evidence="5 9" id="KW-0732">Signal</keyword>
<comment type="similarity">
    <text evidence="2 8">Belongs to the N-acetylmuramoyl-L-alanine amidase 2 family.</text>
</comment>
<dbReference type="SMART" id="SM00701">
    <property type="entry name" value="PGRP"/>
    <property type="match status" value="1"/>
</dbReference>
<dbReference type="GO" id="GO:0008745">
    <property type="term" value="F:N-acetylmuramoyl-L-alanine amidase activity"/>
    <property type="evidence" value="ECO:0007669"/>
    <property type="project" value="InterPro"/>
</dbReference>
<evidence type="ECO:0000256" key="2">
    <source>
        <dbReference type="ARBA" id="ARBA00007553"/>
    </source>
</evidence>
<comment type="subcellular location">
    <subcellularLocation>
        <location evidence="1">Secreted</location>
    </subcellularLocation>
</comment>
<dbReference type="OrthoDB" id="10001926at2759"/>